<dbReference type="PANTHER" id="PTHR37816:SF2">
    <property type="entry name" value="DNA TOPOLOGY MODULATION PROTEIN FLAR-RELATED PROTEIN"/>
    <property type="match status" value="1"/>
</dbReference>
<dbReference type="RefSeq" id="WP_007016101.1">
    <property type="nucleotide sequence ID" value="NZ_AAQH01000006.1"/>
</dbReference>
<dbReference type="InterPro" id="IPR027417">
    <property type="entry name" value="P-loop_NTPase"/>
</dbReference>
<keyword evidence="2" id="KW-1185">Reference proteome</keyword>
<dbReference type="SUPFAM" id="SSF52540">
    <property type="entry name" value="P-loop containing nucleoside triphosphate hydrolases"/>
    <property type="match status" value="1"/>
</dbReference>
<dbReference type="Proteomes" id="UP000004263">
    <property type="component" value="Unassembled WGS sequence"/>
</dbReference>
<evidence type="ECO:0000313" key="1">
    <source>
        <dbReference type="EMBL" id="EAT12500.1"/>
    </source>
</evidence>
<dbReference type="InterPro" id="IPR052922">
    <property type="entry name" value="Cytidylate_Kinase-2"/>
</dbReference>
<dbReference type="Gene3D" id="3.40.50.300">
    <property type="entry name" value="P-loop containing nucleotide triphosphate hydrolases"/>
    <property type="match status" value="1"/>
</dbReference>
<accession>Q1N319</accession>
<dbReference type="AlphaFoldDB" id="Q1N319"/>
<dbReference type="HOGENOM" id="CLU_092618_2_0_6"/>
<sequence length="162" mass="18822">MKRILIFGNSGSGKSTFAKYLSESENLAHLDLDTLAWKPITPPEREDINVSFEAIKHFTDNNEEWVIEGCYTDLLTLLETQATEIVFMNLSIEDCIKNAKARPWEPHKYESKQAQDDNLSMLIEWIAQYTERKDTFSYDAHQTFYDRFNGAKKMLTSNEVLK</sequence>
<organism evidence="1 2">
    <name type="scientific">Bermanella marisrubri</name>
    <dbReference type="NCBI Taxonomy" id="207949"/>
    <lineage>
        <taxon>Bacteria</taxon>
        <taxon>Pseudomonadati</taxon>
        <taxon>Pseudomonadota</taxon>
        <taxon>Gammaproteobacteria</taxon>
        <taxon>Oceanospirillales</taxon>
        <taxon>Oceanospirillaceae</taxon>
        <taxon>Bermanella</taxon>
    </lineage>
</organism>
<evidence type="ECO:0008006" key="3">
    <source>
        <dbReference type="Google" id="ProtNLM"/>
    </source>
</evidence>
<dbReference type="PANTHER" id="PTHR37816">
    <property type="entry name" value="YALI0E33011P"/>
    <property type="match status" value="1"/>
</dbReference>
<dbReference type="STRING" id="207949.RED65_06383"/>
<dbReference type="OrthoDB" id="5296079at2"/>
<gene>
    <name evidence="1" type="ORF">RED65_06383</name>
</gene>
<name>Q1N319_9GAMM</name>
<dbReference type="Pfam" id="PF13238">
    <property type="entry name" value="AAA_18"/>
    <property type="match status" value="1"/>
</dbReference>
<comment type="caution">
    <text evidence="1">The sequence shown here is derived from an EMBL/GenBank/DDBJ whole genome shotgun (WGS) entry which is preliminary data.</text>
</comment>
<reference evidence="1 2" key="1">
    <citation type="submission" date="2006-03" db="EMBL/GenBank/DDBJ databases">
        <authorList>
            <person name="Pinhassi J."/>
            <person name="Pedros-Alio C."/>
            <person name="Ferriera S."/>
            <person name="Johnson J."/>
            <person name="Kravitz S."/>
            <person name="Halpern A."/>
            <person name="Remington K."/>
            <person name="Beeson K."/>
            <person name="Tran B."/>
            <person name="Rogers Y.-H."/>
            <person name="Friedman R."/>
            <person name="Venter J.C."/>
        </authorList>
    </citation>
    <scope>NUCLEOTIDE SEQUENCE [LARGE SCALE GENOMIC DNA]</scope>
    <source>
        <strain evidence="1 2">RED65</strain>
    </source>
</reference>
<dbReference type="EMBL" id="AAQH01000006">
    <property type="protein sequence ID" value="EAT12500.1"/>
    <property type="molecule type" value="Genomic_DNA"/>
</dbReference>
<protein>
    <recommendedName>
        <fullName evidence="3">Shikimate kinase</fullName>
    </recommendedName>
</protein>
<evidence type="ECO:0000313" key="2">
    <source>
        <dbReference type="Proteomes" id="UP000004263"/>
    </source>
</evidence>
<proteinExistence type="predicted"/>